<dbReference type="InterPro" id="IPR007197">
    <property type="entry name" value="rSAM"/>
</dbReference>
<keyword evidence="3" id="KW-0479">Metal-binding</keyword>
<accession>F4LNJ8</accession>
<gene>
    <name evidence="7" type="ordered locus">Trebr_0407</name>
</gene>
<dbReference type="InterPro" id="IPR006638">
    <property type="entry name" value="Elp3/MiaA/NifB-like_rSAM"/>
</dbReference>
<evidence type="ECO:0000256" key="2">
    <source>
        <dbReference type="ARBA" id="ARBA00022691"/>
    </source>
</evidence>
<name>F4LNJ8_TREBD</name>
<keyword evidence="4" id="KW-0408">Iron</keyword>
<dbReference type="GO" id="GO:0046872">
    <property type="term" value="F:metal ion binding"/>
    <property type="evidence" value="ECO:0007669"/>
    <property type="project" value="UniProtKB-KW"/>
</dbReference>
<dbReference type="PANTHER" id="PTHR11228">
    <property type="entry name" value="RADICAL SAM DOMAIN PROTEIN"/>
    <property type="match status" value="1"/>
</dbReference>
<dbReference type="SFLD" id="SFLDG01067">
    <property type="entry name" value="SPASM/twitch_domain_containing"/>
    <property type="match status" value="1"/>
</dbReference>
<feature type="domain" description="Radical SAM core" evidence="6">
    <location>
        <begin position="149"/>
        <end position="369"/>
    </location>
</feature>
<dbReference type="NCBIfam" id="TIGR04085">
    <property type="entry name" value="rSAM_more_4Fe4S"/>
    <property type="match status" value="1"/>
</dbReference>
<dbReference type="eggNOG" id="COG0535">
    <property type="taxonomic scope" value="Bacteria"/>
</dbReference>
<dbReference type="SUPFAM" id="SSF102114">
    <property type="entry name" value="Radical SAM enzymes"/>
    <property type="match status" value="1"/>
</dbReference>
<reference evidence="8" key="1">
    <citation type="submission" date="2011-04" db="EMBL/GenBank/DDBJ databases">
        <title>The complete genome of Treponema brennaborense DSM 12168.</title>
        <authorList>
            <person name="Lucas S."/>
            <person name="Han J."/>
            <person name="Lapidus A."/>
            <person name="Bruce D."/>
            <person name="Goodwin L."/>
            <person name="Pitluck S."/>
            <person name="Peters L."/>
            <person name="Kyrpides N."/>
            <person name="Mavromatis K."/>
            <person name="Ivanova N."/>
            <person name="Mikhailova N."/>
            <person name="Pagani I."/>
            <person name="Teshima H."/>
            <person name="Detter J.C."/>
            <person name="Tapia R."/>
            <person name="Han C."/>
            <person name="Land M."/>
            <person name="Hauser L."/>
            <person name="Markowitz V."/>
            <person name="Cheng J.-F."/>
            <person name="Hugenholtz P."/>
            <person name="Woyke T."/>
            <person name="Wu D."/>
            <person name="Gronow S."/>
            <person name="Wellnitz S."/>
            <person name="Brambilla E."/>
            <person name="Klenk H.-P."/>
            <person name="Eisen J.A."/>
        </authorList>
    </citation>
    <scope>NUCLEOTIDE SEQUENCE [LARGE SCALE GENOMIC DNA]</scope>
    <source>
        <strain evidence="8">DSM 12168 / CIP 105900 / DD5/3</strain>
    </source>
</reference>
<organism evidence="7 8">
    <name type="scientific">Treponema brennaborense (strain DSM 12168 / CIP 105900 / DD5/3)</name>
    <dbReference type="NCBI Taxonomy" id="906968"/>
    <lineage>
        <taxon>Bacteria</taxon>
        <taxon>Pseudomonadati</taxon>
        <taxon>Spirochaetota</taxon>
        <taxon>Spirochaetia</taxon>
        <taxon>Spirochaetales</taxon>
        <taxon>Treponemataceae</taxon>
        <taxon>Treponema</taxon>
    </lineage>
</organism>
<dbReference type="Gene3D" id="3.20.20.70">
    <property type="entry name" value="Aldolase class I"/>
    <property type="match status" value="1"/>
</dbReference>
<dbReference type="KEGG" id="tbe:Trebr_0407"/>
<keyword evidence="2" id="KW-0949">S-adenosyl-L-methionine</keyword>
<sequence>MYFKLSSSIIFREFDSFGYITDNRNFRYKLLNDGESPIGDRIVSDVGCIFISALTKKPQFIDDIVKKICICFTDVDFNIIKADVCDFLQKLNKDGFIVAGRTYQECEENEIKFSYKKTNIENKVVKTHPCVFNVKKETQDFLDNYFDGKPQLTNVHIEIISKCNERCVHCYIPHENKTTEMSYELFYNILNQCRELNVLHINLSGGEPLLHKDFCNFLRKCNDNNFSVNVLSNLTLLNDDILAEMKSNPLLGVQVSLYSMNPTIHDEITQIKGSFEKTKNGILRLIENDIPLQISCPIIKQNKDSYTDVIKWAEKYGIQVSADYVIIAGYNNTTSNLKCRLFIDEVKEIISYKMENDSKFLRQMKQDVEDKKNTLPNDSICSVCHSSICINDNGDVYPCAGWQGYVVGNIKNTSLEEIWEESDKVRYLRDLQKKDFPKCINCSDRDFCTMCMIRNSNEDPLGNPLIINKYFCTIAKIKKELFNDKTSKKNDIVINETNKKEKEK</sequence>
<dbReference type="Pfam" id="PF13186">
    <property type="entry name" value="SPASM"/>
    <property type="match status" value="1"/>
</dbReference>
<evidence type="ECO:0000256" key="3">
    <source>
        <dbReference type="ARBA" id="ARBA00022723"/>
    </source>
</evidence>
<keyword evidence="8" id="KW-1185">Reference proteome</keyword>
<dbReference type="InterPro" id="IPR013785">
    <property type="entry name" value="Aldolase_TIM"/>
</dbReference>
<dbReference type="PANTHER" id="PTHR11228:SF7">
    <property type="entry name" value="PQQA PEPTIDE CYCLASE"/>
    <property type="match status" value="1"/>
</dbReference>
<dbReference type="GO" id="GO:0003824">
    <property type="term" value="F:catalytic activity"/>
    <property type="evidence" value="ECO:0007669"/>
    <property type="project" value="InterPro"/>
</dbReference>
<dbReference type="STRING" id="906968.Trebr_0407"/>
<dbReference type="GO" id="GO:0051536">
    <property type="term" value="F:iron-sulfur cluster binding"/>
    <property type="evidence" value="ECO:0007669"/>
    <property type="project" value="UniProtKB-KW"/>
</dbReference>
<dbReference type="SFLD" id="SFLDG01386">
    <property type="entry name" value="main_SPASM_domain-containing"/>
    <property type="match status" value="1"/>
</dbReference>
<keyword evidence="5" id="KW-0411">Iron-sulfur</keyword>
<dbReference type="CDD" id="cd01335">
    <property type="entry name" value="Radical_SAM"/>
    <property type="match status" value="1"/>
</dbReference>
<dbReference type="PROSITE" id="PS51918">
    <property type="entry name" value="RADICAL_SAM"/>
    <property type="match status" value="1"/>
</dbReference>
<protein>
    <submittedName>
        <fullName evidence="7">Radical SAM domain protein</fullName>
    </submittedName>
</protein>
<evidence type="ECO:0000256" key="1">
    <source>
        <dbReference type="ARBA" id="ARBA00001966"/>
    </source>
</evidence>
<dbReference type="OrthoDB" id="359217at2"/>
<evidence type="ECO:0000259" key="6">
    <source>
        <dbReference type="PROSITE" id="PS51918"/>
    </source>
</evidence>
<dbReference type="AlphaFoldDB" id="F4LNJ8"/>
<dbReference type="HOGENOM" id="CLU_009273_4_2_12"/>
<dbReference type="SFLD" id="SFLDS00029">
    <property type="entry name" value="Radical_SAM"/>
    <property type="match status" value="1"/>
</dbReference>
<evidence type="ECO:0000256" key="4">
    <source>
        <dbReference type="ARBA" id="ARBA00023004"/>
    </source>
</evidence>
<evidence type="ECO:0000256" key="5">
    <source>
        <dbReference type="ARBA" id="ARBA00023014"/>
    </source>
</evidence>
<evidence type="ECO:0000313" key="7">
    <source>
        <dbReference type="EMBL" id="AEE15852.1"/>
    </source>
</evidence>
<comment type="cofactor">
    <cofactor evidence="1">
        <name>[4Fe-4S] cluster</name>
        <dbReference type="ChEBI" id="CHEBI:49883"/>
    </cofactor>
</comment>
<dbReference type="InterPro" id="IPR050377">
    <property type="entry name" value="Radical_SAM_PqqE_MftC-like"/>
</dbReference>
<dbReference type="RefSeq" id="WP_013757571.1">
    <property type="nucleotide sequence ID" value="NC_015500.1"/>
</dbReference>
<proteinExistence type="predicted"/>
<dbReference type="Proteomes" id="UP000006546">
    <property type="component" value="Chromosome"/>
</dbReference>
<dbReference type="EMBL" id="CP002696">
    <property type="protein sequence ID" value="AEE15852.1"/>
    <property type="molecule type" value="Genomic_DNA"/>
</dbReference>
<evidence type="ECO:0000313" key="8">
    <source>
        <dbReference type="Proteomes" id="UP000006546"/>
    </source>
</evidence>
<dbReference type="SMART" id="SM00729">
    <property type="entry name" value="Elp3"/>
    <property type="match status" value="1"/>
</dbReference>
<dbReference type="InterPro" id="IPR058240">
    <property type="entry name" value="rSAM_sf"/>
</dbReference>
<dbReference type="InterPro" id="IPR023885">
    <property type="entry name" value="4Fe4S-binding_SPASM_dom"/>
</dbReference>
<dbReference type="Pfam" id="PF04055">
    <property type="entry name" value="Radical_SAM"/>
    <property type="match status" value="1"/>
</dbReference>